<keyword evidence="6" id="KW-1185">Reference proteome</keyword>
<dbReference type="Proteomes" id="UP001620626">
    <property type="component" value="Unassembled WGS sequence"/>
</dbReference>
<dbReference type="InterPro" id="IPR001200">
    <property type="entry name" value="Phosducin"/>
</dbReference>
<feature type="domain" description="Phosducin" evidence="4">
    <location>
        <begin position="105"/>
        <end position="250"/>
    </location>
</feature>
<evidence type="ECO:0000256" key="3">
    <source>
        <dbReference type="SAM" id="MobiDB-lite"/>
    </source>
</evidence>
<evidence type="ECO:0000313" key="6">
    <source>
        <dbReference type="Proteomes" id="UP001620626"/>
    </source>
</evidence>
<dbReference type="Gene3D" id="3.40.30.10">
    <property type="entry name" value="Glutaredoxin"/>
    <property type="match status" value="1"/>
</dbReference>
<dbReference type="AlphaFoldDB" id="A0ABD2I746"/>
<evidence type="ECO:0000313" key="5">
    <source>
        <dbReference type="EMBL" id="KAL3073271.1"/>
    </source>
</evidence>
<dbReference type="Gene3D" id="1.10.168.10">
    <property type="entry name" value="Phosducin, domain 2"/>
    <property type="match status" value="1"/>
</dbReference>
<sequence>MASIDEKLLDGPSVGYCSSSDEEYEGDGTAVVGGVMQSSLAESQQSKNVNTSDGTPRTGPKGVLADFERFRQENLTRAALDEAKFLQVANRFSLSHKPTTDGTESGDEDELERIRSRRVEQLKNLARGRILEVPSRLDFLSLIENESCNGALLFIHIYSDGHEQSNQLNDALLELAGRLGGAARPTKAAKFYKVQAKVLGTSENFTLNALPTLQVYSDEQLIGNFIRMSAELGDDYDGAELYKFLRGHGIPLKLDAKC</sequence>
<gene>
    <name evidence="5" type="ORF">niasHT_036613</name>
</gene>
<dbReference type="EMBL" id="JBICBT010001321">
    <property type="protein sequence ID" value="KAL3073271.1"/>
    <property type="molecule type" value="Genomic_DNA"/>
</dbReference>
<dbReference type="InterPro" id="IPR023196">
    <property type="entry name" value="Phosducin_N_dom_sf"/>
</dbReference>
<dbReference type="PANTHER" id="PTHR46052:SF1">
    <property type="entry name" value="PHOSDUCIN-LIKE PROTEIN"/>
    <property type="match status" value="1"/>
</dbReference>
<protein>
    <recommendedName>
        <fullName evidence="4">Phosducin domain-containing protein</fullName>
    </recommendedName>
</protein>
<dbReference type="CDD" id="cd02987">
    <property type="entry name" value="Phd_like_Phd"/>
    <property type="match status" value="1"/>
</dbReference>
<dbReference type="Pfam" id="PF02114">
    <property type="entry name" value="Phosducin"/>
    <property type="match status" value="1"/>
</dbReference>
<organism evidence="5 6">
    <name type="scientific">Heterodera trifolii</name>
    <dbReference type="NCBI Taxonomy" id="157864"/>
    <lineage>
        <taxon>Eukaryota</taxon>
        <taxon>Metazoa</taxon>
        <taxon>Ecdysozoa</taxon>
        <taxon>Nematoda</taxon>
        <taxon>Chromadorea</taxon>
        <taxon>Rhabditida</taxon>
        <taxon>Tylenchina</taxon>
        <taxon>Tylenchomorpha</taxon>
        <taxon>Tylenchoidea</taxon>
        <taxon>Heteroderidae</taxon>
        <taxon>Heteroderinae</taxon>
        <taxon>Heterodera</taxon>
    </lineage>
</organism>
<dbReference type="PRINTS" id="PR00677">
    <property type="entry name" value="PHOSDUCIN"/>
</dbReference>
<name>A0ABD2I746_9BILA</name>
<dbReference type="PANTHER" id="PTHR46052">
    <property type="entry name" value="PHOSDUCIN-LIKE PROTEIN"/>
    <property type="match status" value="1"/>
</dbReference>
<dbReference type="InterPro" id="IPR036249">
    <property type="entry name" value="Thioredoxin-like_sf"/>
</dbReference>
<comment type="caution">
    <text evidence="5">The sequence shown here is derived from an EMBL/GenBank/DDBJ whole genome shotgun (WGS) entry which is preliminary data.</text>
</comment>
<reference evidence="5 6" key="1">
    <citation type="submission" date="2024-10" db="EMBL/GenBank/DDBJ databases">
        <authorList>
            <person name="Kim D."/>
        </authorList>
    </citation>
    <scope>NUCLEOTIDE SEQUENCE [LARGE SCALE GENOMIC DNA]</scope>
    <source>
        <strain evidence="5">BH-2024</strain>
    </source>
</reference>
<proteinExistence type="inferred from homology"/>
<feature type="region of interest" description="Disordered" evidence="3">
    <location>
        <begin position="1"/>
        <end position="62"/>
    </location>
</feature>
<evidence type="ECO:0000256" key="2">
    <source>
        <dbReference type="ARBA" id="ARBA00022553"/>
    </source>
</evidence>
<evidence type="ECO:0000256" key="1">
    <source>
        <dbReference type="ARBA" id="ARBA00009686"/>
    </source>
</evidence>
<keyword evidence="2" id="KW-0597">Phosphoprotein</keyword>
<evidence type="ECO:0000259" key="4">
    <source>
        <dbReference type="Pfam" id="PF02114"/>
    </source>
</evidence>
<dbReference type="SUPFAM" id="SSF52833">
    <property type="entry name" value="Thioredoxin-like"/>
    <property type="match status" value="1"/>
</dbReference>
<comment type="similarity">
    <text evidence="1">Belongs to the phosducin family.</text>
</comment>
<accession>A0ABD2I746</accession>
<dbReference type="InterPro" id="IPR024253">
    <property type="entry name" value="Phosducin_thioredoxin-like_dom"/>
</dbReference>
<dbReference type="InterPro" id="IPR051499">
    <property type="entry name" value="Phosducin-like_reg"/>
</dbReference>
<feature type="compositionally biased region" description="Polar residues" evidence="3">
    <location>
        <begin position="36"/>
        <end position="55"/>
    </location>
</feature>